<organism evidence="2 3">
    <name type="scientific">Nonomuraea indica</name>
    <dbReference type="NCBI Taxonomy" id="1581193"/>
    <lineage>
        <taxon>Bacteria</taxon>
        <taxon>Bacillati</taxon>
        <taxon>Actinomycetota</taxon>
        <taxon>Actinomycetes</taxon>
        <taxon>Streptosporangiales</taxon>
        <taxon>Streptosporangiaceae</taxon>
        <taxon>Nonomuraea</taxon>
    </lineage>
</organism>
<name>A0ABW8A364_9ACTN</name>
<sequence length="133" mass="14457">MAIGEHRGCGEKWPGLDAERDGVKYPEEPKKRFEQLATQLTEALDDLQGSGRGSLTDLTTQGNLSGFTQQVRAIDRWDGGRSFADTLDLGHDELTKIYGQVNEKFAVAIALVRSGGGIFQTGDDVTFPGSKQI</sequence>
<comment type="caution">
    <text evidence="2">The sequence shown here is derived from an EMBL/GenBank/DDBJ whole genome shotgun (WGS) entry which is preliminary data.</text>
</comment>
<accession>A0ABW8A364</accession>
<gene>
    <name evidence="2" type="ORF">ACIBP5_14770</name>
</gene>
<dbReference type="RefSeq" id="WP_397021035.1">
    <property type="nucleotide sequence ID" value="NZ_JBITMB010000003.1"/>
</dbReference>
<evidence type="ECO:0008006" key="4">
    <source>
        <dbReference type="Google" id="ProtNLM"/>
    </source>
</evidence>
<reference evidence="2 3" key="1">
    <citation type="submission" date="2024-10" db="EMBL/GenBank/DDBJ databases">
        <title>The Natural Products Discovery Center: Release of the First 8490 Sequenced Strains for Exploring Actinobacteria Biosynthetic Diversity.</title>
        <authorList>
            <person name="Kalkreuter E."/>
            <person name="Kautsar S.A."/>
            <person name="Yang D."/>
            <person name="Bader C.D."/>
            <person name="Teijaro C.N."/>
            <person name="Fluegel L."/>
            <person name="Davis C.M."/>
            <person name="Simpson J.R."/>
            <person name="Lauterbach L."/>
            <person name="Steele A.D."/>
            <person name="Gui C."/>
            <person name="Meng S."/>
            <person name="Li G."/>
            <person name="Viehrig K."/>
            <person name="Ye F."/>
            <person name="Su P."/>
            <person name="Kiefer A.F."/>
            <person name="Nichols A."/>
            <person name="Cepeda A.J."/>
            <person name="Yan W."/>
            <person name="Fan B."/>
            <person name="Jiang Y."/>
            <person name="Adhikari A."/>
            <person name="Zheng C.-J."/>
            <person name="Schuster L."/>
            <person name="Cowan T.M."/>
            <person name="Smanski M.J."/>
            <person name="Chevrette M.G."/>
            <person name="De Carvalho L.P.S."/>
            <person name="Shen B."/>
        </authorList>
    </citation>
    <scope>NUCLEOTIDE SEQUENCE [LARGE SCALE GENOMIC DNA]</scope>
    <source>
        <strain evidence="2 3">NPDC049503</strain>
    </source>
</reference>
<keyword evidence="3" id="KW-1185">Reference proteome</keyword>
<dbReference type="EMBL" id="JBITMB010000003">
    <property type="protein sequence ID" value="MFI7441216.1"/>
    <property type="molecule type" value="Genomic_DNA"/>
</dbReference>
<dbReference type="Proteomes" id="UP001612928">
    <property type="component" value="Unassembled WGS sequence"/>
</dbReference>
<proteinExistence type="predicted"/>
<evidence type="ECO:0000256" key="1">
    <source>
        <dbReference type="SAM" id="MobiDB-lite"/>
    </source>
</evidence>
<feature type="compositionally biased region" description="Basic and acidic residues" evidence="1">
    <location>
        <begin position="1"/>
        <end position="10"/>
    </location>
</feature>
<feature type="region of interest" description="Disordered" evidence="1">
    <location>
        <begin position="1"/>
        <end position="22"/>
    </location>
</feature>
<evidence type="ECO:0000313" key="2">
    <source>
        <dbReference type="EMBL" id="MFI7441216.1"/>
    </source>
</evidence>
<protein>
    <recommendedName>
        <fullName evidence="4">WXG100 family type VII secretion target</fullName>
    </recommendedName>
</protein>
<evidence type="ECO:0000313" key="3">
    <source>
        <dbReference type="Proteomes" id="UP001612928"/>
    </source>
</evidence>